<evidence type="ECO:0000313" key="2">
    <source>
        <dbReference type="Proteomes" id="UP001283361"/>
    </source>
</evidence>
<reference evidence="1" key="1">
    <citation type="journal article" date="2023" name="G3 (Bethesda)">
        <title>A reference genome for the long-term kleptoplast-retaining sea slug Elysia crispata morphotype clarki.</title>
        <authorList>
            <person name="Eastman K.E."/>
            <person name="Pendleton A.L."/>
            <person name="Shaikh M.A."/>
            <person name="Suttiyut T."/>
            <person name="Ogas R."/>
            <person name="Tomko P."/>
            <person name="Gavelis G."/>
            <person name="Widhalm J.R."/>
            <person name="Wisecaver J.H."/>
        </authorList>
    </citation>
    <scope>NUCLEOTIDE SEQUENCE</scope>
    <source>
        <strain evidence="1">ECLA1</strain>
    </source>
</reference>
<dbReference type="EMBL" id="JAWDGP010003672">
    <property type="protein sequence ID" value="KAK3771862.1"/>
    <property type="molecule type" value="Genomic_DNA"/>
</dbReference>
<accession>A0AAE0ZMG9</accession>
<protein>
    <submittedName>
        <fullName evidence="1">Uncharacterized protein</fullName>
    </submittedName>
</protein>
<dbReference type="AlphaFoldDB" id="A0AAE0ZMG9"/>
<evidence type="ECO:0000313" key="1">
    <source>
        <dbReference type="EMBL" id="KAK3771862.1"/>
    </source>
</evidence>
<sequence length="76" mass="8876">MFINLFTPMIRTKIIIFIFEEGTSRTKPCKTREGVAREALGKTDQRRGRRNRIIKGLLKQIIQRCPRSGTGRQSWI</sequence>
<comment type="caution">
    <text evidence="1">The sequence shown here is derived from an EMBL/GenBank/DDBJ whole genome shotgun (WGS) entry which is preliminary data.</text>
</comment>
<dbReference type="Proteomes" id="UP001283361">
    <property type="component" value="Unassembled WGS sequence"/>
</dbReference>
<gene>
    <name evidence="1" type="ORF">RRG08_028770</name>
</gene>
<organism evidence="1 2">
    <name type="scientific">Elysia crispata</name>
    <name type="common">lettuce slug</name>
    <dbReference type="NCBI Taxonomy" id="231223"/>
    <lineage>
        <taxon>Eukaryota</taxon>
        <taxon>Metazoa</taxon>
        <taxon>Spiralia</taxon>
        <taxon>Lophotrochozoa</taxon>
        <taxon>Mollusca</taxon>
        <taxon>Gastropoda</taxon>
        <taxon>Heterobranchia</taxon>
        <taxon>Euthyneura</taxon>
        <taxon>Panpulmonata</taxon>
        <taxon>Sacoglossa</taxon>
        <taxon>Placobranchoidea</taxon>
        <taxon>Plakobranchidae</taxon>
        <taxon>Elysia</taxon>
    </lineage>
</organism>
<keyword evidence="2" id="KW-1185">Reference proteome</keyword>
<name>A0AAE0ZMG9_9GAST</name>
<proteinExistence type="predicted"/>